<organism evidence="1 2">
    <name type="scientific">Caerostris darwini</name>
    <dbReference type="NCBI Taxonomy" id="1538125"/>
    <lineage>
        <taxon>Eukaryota</taxon>
        <taxon>Metazoa</taxon>
        <taxon>Ecdysozoa</taxon>
        <taxon>Arthropoda</taxon>
        <taxon>Chelicerata</taxon>
        <taxon>Arachnida</taxon>
        <taxon>Araneae</taxon>
        <taxon>Araneomorphae</taxon>
        <taxon>Entelegynae</taxon>
        <taxon>Araneoidea</taxon>
        <taxon>Araneidae</taxon>
        <taxon>Caerostris</taxon>
    </lineage>
</organism>
<comment type="caution">
    <text evidence="1">The sequence shown here is derived from an EMBL/GenBank/DDBJ whole genome shotgun (WGS) entry which is preliminary data.</text>
</comment>
<dbReference type="AlphaFoldDB" id="A0AAV4QDD9"/>
<dbReference type="Proteomes" id="UP001054837">
    <property type="component" value="Unassembled WGS sequence"/>
</dbReference>
<sequence length="97" mass="11456">MNGGNQTSAEEQTRINCEDLRHSTKQLEQHKKLFLLVKETYQAVVQTLPQDEEYNAMCSKKRQELLTSIVVYEEQVRHRLCSVPKCKLQIRLFCYHT</sequence>
<gene>
    <name evidence="1" type="ORF">CDAR_533271</name>
</gene>
<reference evidence="1 2" key="1">
    <citation type="submission" date="2021-06" db="EMBL/GenBank/DDBJ databases">
        <title>Caerostris darwini draft genome.</title>
        <authorList>
            <person name="Kono N."/>
            <person name="Arakawa K."/>
        </authorList>
    </citation>
    <scope>NUCLEOTIDE SEQUENCE [LARGE SCALE GENOMIC DNA]</scope>
</reference>
<keyword evidence="2" id="KW-1185">Reference proteome</keyword>
<name>A0AAV4QDD9_9ARAC</name>
<proteinExistence type="predicted"/>
<accession>A0AAV4QDD9</accession>
<dbReference type="EMBL" id="BPLQ01004278">
    <property type="protein sequence ID" value="GIY06961.1"/>
    <property type="molecule type" value="Genomic_DNA"/>
</dbReference>
<protein>
    <submittedName>
        <fullName evidence="1">Uncharacterized protein</fullName>
    </submittedName>
</protein>
<evidence type="ECO:0000313" key="2">
    <source>
        <dbReference type="Proteomes" id="UP001054837"/>
    </source>
</evidence>
<evidence type="ECO:0000313" key="1">
    <source>
        <dbReference type="EMBL" id="GIY06961.1"/>
    </source>
</evidence>